<reference evidence="2 3" key="1">
    <citation type="submission" date="2018-03" db="EMBL/GenBank/DDBJ databases">
        <title>Genomic Encyclopedia of Type Strains, Phase III (KMG-III): the genomes of soil and plant-associated and newly described type strains.</title>
        <authorList>
            <person name="Whitman W."/>
        </authorList>
    </citation>
    <scope>NUCLEOTIDE SEQUENCE [LARGE SCALE GENOMIC DNA]</scope>
    <source>
        <strain evidence="2 3">CGMCC 4.7097</strain>
    </source>
</reference>
<feature type="domain" description="DUF5753" evidence="1">
    <location>
        <begin position="1"/>
        <end position="81"/>
    </location>
</feature>
<dbReference type="InterPro" id="IPR043917">
    <property type="entry name" value="DUF5753"/>
</dbReference>
<accession>A0A2P8I1C0</accession>
<evidence type="ECO:0000313" key="2">
    <source>
        <dbReference type="EMBL" id="PSL52264.1"/>
    </source>
</evidence>
<dbReference type="Pfam" id="PF19054">
    <property type="entry name" value="DUF5753"/>
    <property type="match status" value="1"/>
</dbReference>
<dbReference type="Proteomes" id="UP000241118">
    <property type="component" value="Unassembled WGS sequence"/>
</dbReference>
<gene>
    <name evidence="2" type="ORF">B0I31_11491</name>
</gene>
<proteinExistence type="predicted"/>
<name>A0A2P8I1C0_SACCR</name>
<organism evidence="2 3">
    <name type="scientific">Saccharothrix carnea</name>
    <dbReference type="NCBI Taxonomy" id="1280637"/>
    <lineage>
        <taxon>Bacteria</taxon>
        <taxon>Bacillati</taxon>
        <taxon>Actinomycetota</taxon>
        <taxon>Actinomycetes</taxon>
        <taxon>Pseudonocardiales</taxon>
        <taxon>Pseudonocardiaceae</taxon>
        <taxon>Saccharothrix</taxon>
    </lineage>
</organism>
<comment type="caution">
    <text evidence="2">The sequence shown here is derived from an EMBL/GenBank/DDBJ whole genome shotgun (WGS) entry which is preliminary data.</text>
</comment>
<protein>
    <recommendedName>
        <fullName evidence="1">DUF5753 domain-containing protein</fullName>
    </recommendedName>
</protein>
<keyword evidence="3" id="KW-1185">Reference proteome</keyword>
<dbReference type="EMBL" id="PYAX01000014">
    <property type="protein sequence ID" value="PSL52264.1"/>
    <property type="molecule type" value="Genomic_DNA"/>
</dbReference>
<evidence type="ECO:0000313" key="3">
    <source>
        <dbReference type="Proteomes" id="UP000241118"/>
    </source>
</evidence>
<dbReference type="OrthoDB" id="4285266at2"/>
<dbReference type="AlphaFoldDB" id="A0A2P8I1C0"/>
<sequence length="86" mass="9596">MSAADNITFQIVPFTAGLHLGHSSPYSLLEFGVEDPPMFHQEHAADATLSDNPANVRRWKYIFGELVKMALPVDGSRRLVETILKE</sequence>
<evidence type="ECO:0000259" key="1">
    <source>
        <dbReference type="Pfam" id="PF19054"/>
    </source>
</evidence>